<evidence type="ECO:0000259" key="5">
    <source>
        <dbReference type="Pfam" id="PF25789"/>
    </source>
</evidence>
<comment type="subcellular location">
    <subcellularLocation>
        <location evidence="1">Cytoplasm</location>
    </subcellularLocation>
</comment>
<dbReference type="PANTHER" id="PTHR21373:SF0">
    <property type="entry name" value="N-ALPHA-ACETYLTRANSFERASE 35, NATC AUXILIARY SUBUNIT"/>
    <property type="match status" value="1"/>
</dbReference>
<dbReference type="Proteomes" id="UP000710440">
    <property type="component" value="Unassembled WGS sequence"/>
</dbReference>
<keyword evidence="3" id="KW-0963">Cytoplasm</keyword>
<name>A0A9P3BQL3_ASPVI</name>
<evidence type="ECO:0000259" key="4">
    <source>
        <dbReference type="Pfam" id="PF04112"/>
    </source>
</evidence>
<reference evidence="6 7" key="1">
    <citation type="submission" date="2021-02" db="EMBL/GenBank/DDBJ databases">
        <title>Pan-genome distribution and transcriptional activeness of fungal secondary metabolism genes in Aspergillus section Fumigati.</title>
        <authorList>
            <person name="Takahashi H."/>
            <person name="Umemura M."/>
            <person name="Ninomiya A."/>
            <person name="Kusuya Y."/>
            <person name="Urayama S."/>
            <person name="Shimizu M."/>
            <person name="Watanabe A."/>
            <person name="Kamei K."/>
            <person name="Yaguchi T."/>
            <person name="Hagiwara D."/>
        </authorList>
    </citation>
    <scope>NUCLEOTIDE SEQUENCE [LARGE SCALE GENOMIC DNA]</scope>
    <source>
        <strain evidence="6 7">IFM 47045</strain>
    </source>
</reference>
<accession>A0A9P3BQL3</accession>
<dbReference type="InterPro" id="IPR007244">
    <property type="entry name" value="Naa35_N"/>
</dbReference>
<evidence type="ECO:0000256" key="1">
    <source>
        <dbReference type="ARBA" id="ARBA00004496"/>
    </source>
</evidence>
<keyword evidence="7" id="KW-1185">Reference proteome</keyword>
<dbReference type="Pfam" id="PF04112">
    <property type="entry name" value="Mak10"/>
    <property type="match status" value="1"/>
</dbReference>
<feature type="domain" description="NAA35-like N-terminal" evidence="4">
    <location>
        <begin position="27"/>
        <end position="194"/>
    </location>
</feature>
<evidence type="ECO:0000313" key="6">
    <source>
        <dbReference type="EMBL" id="GIJ98772.1"/>
    </source>
</evidence>
<comment type="caution">
    <text evidence="6">The sequence shown here is derived from an EMBL/GenBank/DDBJ whole genome shotgun (WGS) entry which is preliminary data.</text>
</comment>
<dbReference type="AlphaFoldDB" id="A0A9P3BQL3"/>
<dbReference type="PANTHER" id="PTHR21373">
    <property type="entry name" value="GLUCOSE REPRESSIBLE PROTEIN MAK10"/>
    <property type="match status" value="1"/>
</dbReference>
<gene>
    <name evidence="6" type="ORF">Aspvir_000893</name>
</gene>
<dbReference type="InterPro" id="IPR057982">
    <property type="entry name" value="TPR_NAA35"/>
</dbReference>
<dbReference type="Pfam" id="PF25789">
    <property type="entry name" value="TPR_NAA35"/>
    <property type="match status" value="1"/>
</dbReference>
<dbReference type="InterPro" id="IPR057983">
    <property type="entry name" value="NAA35-like_N"/>
</dbReference>
<evidence type="ECO:0000256" key="3">
    <source>
        <dbReference type="ARBA" id="ARBA00022490"/>
    </source>
</evidence>
<dbReference type="OrthoDB" id="269405at2759"/>
<dbReference type="GeneID" id="66928875"/>
<evidence type="ECO:0000256" key="2">
    <source>
        <dbReference type="ARBA" id="ARBA00006289"/>
    </source>
</evidence>
<proteinExistence type="inferred from homology"/>
<feature type="domain" description="NAA35-like TPR repeats" evidence="5">
    <location>
        <begin position="409"/>
        <end position="674"/>
    </location>
</feature>
<protein>
    <submittedName>
        <fullName evidence="6">N-alpha-acetyltransferase 35 NatC auxiliary subunit</fullName>
    </submittedName>
</protein>
<dbReference type="EMBL" id="BOPL01000001">
    <property type="protein sequence ID" value="GIJ98772.1"/>
    <property type="molecule type" value="Genomic_DNA"/>
</dbReference>
<dbReference type="GO" id="GO:0031417">
    <property type="term" value="C:NatC complex"/>
    <property type="evidence" value="ECO:0007669"/>
    <property type="project" value="InterPro"/>
</dbReference>
<organism evidence="6 7">
    <name type="scientific">Aspergillus viridinutans</name>
    <dbReference type="NCBI Taxonomy" id="75553"/>
    <lineage>
        <taxon>Eukaryota</taxon>
        <taxon>Fungi</taxon>
        <taxon>Dikarya</taxon>
        <taxon>Ascomycota</taxon>
        <taxon>Pezizomycotina</taxon>
        <taxon>Eurotiomycetes</taxon>
        <taxon>Eurotiomycetidae</taxon>
        <taxon>Eurotiales</taxon>
        <taxon>Aspergillaceae</taxon>
        <taxon>Aspergillus</taxon>
        <taxon>Aspergillus subgen. Fumigati</taxon>
    </lineage>
</organism>
<sequence length="723" mass="81691">MRVVSQSVVPRDITDVFTQAASKLRTGELVKDEYFTLFEAVGALEIMDSKMDSGYLGPGENHAQALEDDYDIMRELAPEEVVGIMDELLCHEMAWHMGHPLSQTLFTSLYLDKLLWPIPKTLEDARFARERLGNRKEDSELLHLVLRAYCLALVKCCDFVHSRVSAEFYYEEEDFVTQLYNRSLLSPFDVKHFRDLLDEAVSWTEATADALDQNLRDAITSRLIFRREFLLALGHDIDILQNKSTGYFASCLFQLSSLTKSVTLGKPVPDAFSVKIQRRLASTVPPRPMVKISFEDALAHLRRLCRDAIDLQELVEYGGPYNLKVAVWTLLSRKPQPSVYIRSLTQTFIQSNMTVLGKVSLKGLLYDELSEFVLSSSVLLDANIDDTEVPSDPRFQIAQRMDAFVKRFAQAEELDEQLRTLSEESPLTLSNGDATYSYPLSSWAYHQKLSQFRLIIQLGFELSIYAPEELAGMYWYLSHICSTHLAHIDRIRTFTVAAAKRNLAAMAAMKCNSAERQSAFHKTLRLLERLTTHIVAIDAFAISLHALYVLLARHNLLPTASAPGAYSSERLRYEIRMKPFIPISLPEPVPYEEYRREAILEGDSDGVVLERASKAISEARKAWEATLANGTFIKNSRGETYHAPAIEEDWKCEVKDTMRACIGASIAIEAVKKALADSGGTSSPANRHRVSLRVEIPEVGSQARWHDWWAVPQVTPVKPGNKT</sequence>
<comment type="similarity">
    <text evidence="2">Belongs to the MAK10 family.</text>
</comment>
<evidence type="ECO:0000313" key="7">
    <source>
        <dbReference type="Proteomes" id="UP000710440"/>
    </source>
</evidence>
<dbReference type="RefSeq" id="XP_043121959.1">
    <property type="nucleotide sequence ID" value="XM_043266024.1"/>
</dbReference>